<evidence type="ECO:0000259" key="4">
    <source>
        <dbReference type="Pfam" id="PF07859"/>
    </source>
</evidence>
<dbReference type="InterPro" id="IPR013094">
    <property type="entry name" value="AB_hydrolase_3"/>
</dbReference>
<organism evidence="5 6">
    <name type="scientific">Nakamurella alba</name>
    <dbReference type="NCBI Taxonomy" id="2665158"/>
    <lineage>
        <taxon>Bacteria</taxon>
        <taxon>Bacillati</taxon>
        <taxon>Actinomycetota</taxon>
        <taxon>Actinomycetes</taxon>
        <taxon>Nakamurellales</taxon>
        <taxon>Nakamurellaceae</taxon>
        <taxon>Nakamurella</taxon>
    </lineage>
</organism>
<reference evidence="5 6" key="1">
    <citation type="submission" date="2019-11" db="EMBL/GenBank/DDBJ databases">
        <authorList>
            <person name="Jiang L.-Q."/>
        </authorList>
    </citation>
    <scope>NUCLEOTIDE SEQUENCE [LARGE SCALE GENOMIC DNA]</scope>
    <source>
        <strain evidence="5 6">YIM 132087</strain>
    </source>
</reference>
<dbReference type="EMBL" id="WLYK01000002">
    <property type="protein sequence ID" value="MTD14192.1"/>
    <property type="molecule type" value="Genomic_DNA"/>
</dbReference>
<evidence type="ECO:0000313" key="6">
    <source>
        <dbReference type="Proteomes" id="UP000460221"/>
    </source>
</evidence>
<comment type="similarity">
    <text evidence="1">Belongs to the 'GDXG' lipolytic enzyme family.</text>
</comment>
<dbReference type="Pfam" id="PF07859">
    <property type="entry name" value="Abhydrolase_3"/>
    <property type="match status" value="1"/>
</dbReference>
<dbReference type="GO" id="GO:0004806">
    <property type="term" value="F:triacylglycerol lipase activity"/>
    <property type="evidence" value="ECO:0007669"/>
    <property type="project" value="TreeGrafter"/>
</dbReference>
<feature type="compositionally biased region" description="Low complexity" evidence="3">
    <location>
        <begin position="13"/>
        <end position="22"/>
    </location>
</feature>
<evidence type="ECO:0000256" key="1">
    <source>
        <dbReference type="ARBA" id="ARBA00010515"/>
    </source>
</evidence>
<keyword evidence="6" id="KW-1185">Reference proteome</keyword>
<dbReference type="PROSITE" id="PS01173">
    <property type="entry name" value="LIPASE_GDXG_HIS"/>
    <property type="match status" value="1"/>
</dbReference>
<dbReference type="Proteomes" id="UP000460221">
    <property type="component" value="Unassembled WGS sequence"/>
</dbReference>
<sequence>MTPTDPAVNTANPADATSTRTDPAARAAALYRAVFDPSADPSLRGLRGRFDRMLDEFPLDDTDVVDEITVAGRPALTVAPAGGGTGVLLWFHGGGYVIGSPAGYRHLGSALARVTGRTVILPDYRLAPKYPFPAAPEDATAILGEVLQAHPSAVLGGDSAGGGLALVAMTALRDSGGALPTAAVLLSPLADLTGTSASVTEHSATDPAVTATSLADIRAAYLQGHDPADPRASPVFADLHGLPPVLVMAGGSEALLDDARTVADRIGEAGGTVELVIGDGMVHVWPLFESFLPEAAVAMERIGGFVGAVQTVG</sequence>
<dbReference type="RefSeq" id="WP_154768197.1">
    <property type="nucleotide sequence ID" value="NZ_WLYK01000002.1"/>
</dbReference>
<feature type="domain" description="Alpha/beta hydrolase fold-3" evidence="4">
    <location>
        <begin position="88"/>
        <end position="285"/>
    </location>
</feature>
<dbReference type="PANTHER" id="PTHR48081:SF30">
    <property type="entry name" value="ACETYL-HYDROLASE LIPR-RELATED"/>
    <property type="match status" value="1"/>
</dbReference>
<dbReference type="SUPFAM" id="SSF53474">
    <property type="entry name" value="alpha/beta-Hydrolases"/>
    <property type="match status" value="1"/>
</dbReference>
<dbReference type="PANTHER" id="PTHR48081">
    <property type="entry name" value="AB HYDROLASE SUPERFAMILY PROTEIN C4A8.06C"/>
    <property type="match status" value="1"/>
</dbReference>
<dbReference type="InterPro" id="IPR002168">
    <property type="entry name" value="Lipase_GDXG_HIS_AS"/>
</dbReference>
<keyword evidence="2 5" id="KW-0378">Hydrolase</keyword>
<evidence type="ECO:0000313" key="5">
    <source>
        <dbReference type="EMBL" id="MTD14192.1"/>
    </source>
</evidence>
<dbReference type="Gene3D" id="3.40.50.1820">
    <property type="entry name" value="alpha/beta hydrolase"/>
    <property type="match status" value="1"/>
</dbReference>
<comment type="caution">
    <text evidence="5">The sequence shown here is derived from an EMBL/GenBank/DDBJ whole genome shotgun (WGS) entry which is preliminary data.</text>
</comment>
<name>A0A7K1FJ90_9ACTN</name>
<evidence type="ECO:0000256" key="3">
    <source>
        <dbReference type="SAM" id="MobiDB-lite"/>
    </source>
</evidence>
<feature type="region of interest" description="Disordered" evidence="3">
    <location>
        <begin position="1"/>
        <end position="22"/>
    </location>
</feature>
<feature type="compositionally biased region" description="Polar residues" evidence="3">
    <location>
        <begin position="1"/>
        <end position="12"/>
    </location>
</feature>
<evidence type="ECO:0000256" key="2">
    <source>
        <dbReference type="ARBA" id="ARBA00022801"/>
    </source>
</evidence>
<gene>
    <name evidence="5" type="ORF">GIS00_09565</name>
</gene>
<dbReference type="InterPro" id="IPR050300">
    <property type="entry name" value="GDXG_lipolytic_enzyme"/>
</dbReference>
<protein>
    <submittedName>
        <fullName evidence="5">Alpha/beta hydrolase fold domain-containing protein</fullName>
    </submittedName>
</protein>
<proteinExistence type="inferred from homology"/>
<dbReference type="InterPro" id="IPR029058">
    <property type="entry name" value="AB_hydrolase_fold"/>
</dbReference>
<accession>A0A7K1FJ90</accession>
<dbReference type="AlphaFoldDB" id="A0A7K1FJ90"/>